<comment type="subunit">
    <text evidence="12">Interacts with FADD. Interacts with RIPK1; this interaction disrupts RLR signaling activation of IFN-dependent transcription factor IRF7. Interacts with NIP7. Interacts with EP300; this interaction prevents TP53 acetylation mediated by EP300.</text>
</comment>
<reference evidence="19" key="1">
    <citation type="submission" date="2013-07" db="EMBL/GenBank/DDBJ databases">
        <authorList>
            <person name="Geib S."/>
        </authorList>
    </citation>
    <scope>NUCLEOTIDE SEQUENCE</scope>
</reference>
<dbReference type="Pfam" id="PF00270">
    <property type="entry name" value="DEAD"/>
    <property type="match status" value="1"/>
</dbReference>
<evidence type="ECO:0000256" key="15">
    <source>
        <dbReference type="SAM" id="MobiDB-lite"/>
    </source>
</evidence>
<dbReference type="GO" id="GO:0003724">
    <property type="term" value="F:RNA helicase activity"/>
    <property type="evidence" value="ECO:0007669"/>
    <property type="project" value="UniProtKB-EC"/>
</dbReference>
<dbReference type="PROSITE" id="PS51194">
    <property type="entry name" value="HELICASE_CTER"/>
    <property type="match status" value="1"/>
</dbReference>
<feature type="domain" description="Helicase ATP-binding" evidence="16">
    <location>
        <begin position="243"/>
        <end position="483"/>
    </location>
</feature>
<gene>
    <name evidence="19" type="primary">DDX24</name>
</gene>
<feature type="domain" description="DEAD-box RNA helicase Q" evidence="18">
    <location>
        <begin position="211"/>
        <end position="239"/>
    </location>
</feature>
<dbReference type="PROSITE" id="PS51192">
    <property type="entry name" value="HELICASE_ATP_BIND_1"/>
    <property type="match status" value="1"/>
</dbReference>
<evidence type="ECO:0000256" key="5">
    <source>
        <dbReference type="ARBA" id="ARBA00022806"/>
    </source>
</evidence>
<comment type="function">
    <text evidence="14">RNA helicase.</text>
</comment>
<keyword evidence="8" id="KW-0539">Nucleus</keyword>
<dbReference type="GeneID" id="101455131"/>
<evidence type="ECO:0000313" key="19">
    <source>
        <dbReference type="EMBL" id="JAB99272.1"/>
    </source>
</evidence>
<evidence type="ECO:0000256" key="11">
    <source>
        <dbReference type="ARBA" id="ARBA00054398"/>
    </source>
</evidence>
<accession>W8BKI5</accession>
<evidence type="ECO:0000256" key="6">
    <source>
        <dbReference type="ARBA" id="ARBA00022840"/>
    </source>
</evidence>
<comment type="function">
    <text evidence="11">ATP-dependent RNA helicase that plays a role in various aspects of RNA metabolism including pre-mRNA splicing and is thereby involved in different biological processes such as cell cycle regulation or innate immunity. Plays an inhibitory role in TP53 transcriptional activity and subsequently in TP53 controlled cell growth arrest and senescence by inhibiting its EP300 mediated acetylation. Negatively regulates cytosolic RNA-mediated innate immune signaling at least in part by affecting RIPK1/IRF7 interactions. Alternatively, possesses antiviral activity by recognizing gammaherpesvirus transcripts in the context of lytic reactivation. Plays an essential role in cell cycle regulation in vascular smooth muscle cells by interacting with and regulating FANCA (Fanconi anemia complementation group A) mRNA.</text>
</comment>
<keyword evidence="2" id="KW-0597">Phosphoprotein</keyword>
<dbReference type="FunFam" id="3.40.50.300:FF:001059">
    <property type="entry name" value="ATP-dependent RNA helicase DDX24"/>
    <property type="match status" value="1"/>
</dbReference>
<feature type="region of interest" description="Disordered" evidence="15">
    <location>
        <begin position="65"/>
        <end position="192"/>
    </location>
</feature>
<dbReference type="EC" id="3.6.4.13" evidence="14"/>
<dbReference type="GO" id="GO:0005634">
    <property type="term" value="C:nucleus"/>
    <property type="evidence" value="ECO:0007669"/>
    <property type="project" value="UniProtKB-SubCell"/>
</dbReference>
<evidence type="ECO:0000256" key="14">
    <source>
        <dbReference type="RuleBase" id="RU365068"/>
    </source>
</evidence>
<keyword evidence="3 14" id="KW-0547">Nucleotide-binding</keyword>
<evidence type="ECO:0000256" key="12">
    <source>
        <dbReference type="ARBA" id="ARBA00064166"/>
    </source>
</evidence>
<dbReference type="SMART" id="SM00490">
    <property type="entry name" value="HELICc"/>
    <property type="match status" value="1"/>
</dbReference>
<evidence type="ECO:0000256" key="7">
    <source>
        <dbReference type="ARBA" id="ARBA00022884"/>
    </source>
</evidence>
<evidence type="ECO:0000256" key="9">
    <source>
        <dbReference type="ARBA" id="ARBA00038457"/>
    </source>
</evidence>
<feature type="domain" description="Helicase C-terminal" evidence="17">
    <location>
        <begin position="533"/>
        <end position="682"/>
    </location>
</feature>
<evidence type="ECO:0000259" key="17">
    <source>
        <dbReference type="PROSITE" id="PS51194"/>
    </source>
</evidence>
<evidence type="ECO:0000256" key="3">
    <source>
        <dbReference type="ARBA" id="ARBA00022741"/>
    </source>
</evidence>
<dbReference type="SUPFAM" id="SSF52540">
    <property type="entry name" value="P-loop containing nucleoside triphosphate hydrolases"/>
    <property type="match status" value="2"/>
</dbReference>
<dbReference type="PANTHER" id="PTHR24031">
    <property type="entry name" value="RNA HELICASE"/>
    <property type="match status" value="1"/>
</dbReference>
<protein>
    <recommendedName>
        <fullName evidence="14">ATP-dependent RNA helicase</fullName>
        <ecNumber evidence="14">3.6.4.13</ecNumber>
    </recommendedName>
</protein>
<keyword evidence="4 14" id="KW-0378">Hydrolase</keyword>
<sequence length="821" mass="93362">MPSVKGKKLKNVKPNQIKIMKQAIGSKAWEKVKIKGNVISDDGGGFEGLIGLEVLEDYDAKLVETAKQKRTRKEKRMDRRADAKKRKLDQETKLEDEENCGSEIENDDGTEPVIPKNRKERLAERKSNLIEKRKAKREKRKQKKSENKEVKTKQSDQNSTINNEEYPPDRFALLRPPPTSDDKEDDDANSDDEAEAPILLNASAISVDDLEGWNGLGVPQVVLRALADKGFKSPTEIQAMTLPAAILGKKDILGAAETGSGKTLAFGIPILTGIMELKSKNVRSGIRKAPKVKGQKPELKTKVIEENRELTPPPEELDFYPTLPTEDEDSELEENEEYNGPLYAVILTPTRELAVQVKDHLVAAAKYTGIKVAAIFGGLSVAKQERLLKRCPEIVVATPGRLWELYQQENPHLSKMEDISFLVIDETDRMVEKGHFEELRSLLKVLNANDEKKKTRQNFVFSATLTLVHDLPEHMQRRNVGKRPKFIKQTPGLKIQSLIDELGISQPKIVDITRSQQTAQNLTECRLICAIDQKDYYLYYFLERHPGRTIVFCNSIDCVKRLATLFGLLECAPLPLHANMVQKQRLKNLERFRDNPNGLLIATDVAARGLDIPNVEHVIHYQVPRTSENYVHRSGRTARANKNGITVMFMEPAEVKSYVKLYKTLDRTEDLPLFPVSERYLRPVKERVNLAREVDKLELKQRRTQSEIGWMKKHAEEMDMIIDGFNDESGSEQDEDAFVIERRRDRVHLENVRAQLRSLLTKPMFPKGFSFRYPTSTGQLQMLDINNPVGEADNGSAVNVMKAAIEDLKQAKKNRNKRRKQ</sequence>
<comment type="catalytic activity">
    <reaction evidence="10 14">
        <text>ATP + H2O = ADP + phosphate + H(+)</text>
        <dbReference type="Rhea" id="RHEA:13065"/>
        <dbReference type="ChEBI" id="CHEBI:15377"/>
        <dbReference type="ChEBI" id="CHEBI:15378"/>
        <dbReference type="ChEBI" id="CHEBI:30616"/>
        <dbReference type="ChEBI" id="CHEBI:43474"/>
        <dbReference type="ChEBI" id="CHEBI:456216"/>
        <dbReference type="EC" id="3.6.4.13"/>
    </reaction>
</comment>
<dbReference type="InterPro" id="IPR001650">
    <property type="entry name" value="Helicase_C-like"/>
</dbReference>
<feature type="compositionally biased region" description="Basic and acidic residues" evidence="15">
    <location>
        <begin position="144"/>
        <end position="154"/>
    </location>
</feature>
<feature type="short sequence motif" description="Q motif" evidence="13">
    <location>
        <begin position="211"/>
        <end position="239"/>
    </location>
</feature>
<dbReference type="EMBL" id="GAMC01007283">
    <property type="protein sequence ID" value="JAB99272.1"/>
    <property type="molecule type" value="mRNA"/>
</dbReference>
<dbReference type="SMART" id="SM00487">
    <property type="entry name" value="DEXDc"/>
    <property type="match status" value="1"/>
</dbReference>
<feature type="compositionally biased region" description="Basic and acidic residues" evidence="15">
    <location>
        <begin position="120"/>
        <end position="132"/>
    </location>
</feature>
<feature type="compositionally biased region" description="Basic residues" evidence="15">
    <location>
        <begin position="133"/>
        <end position="143"/>
    </location>
</feature>
<dbReference type="InterPro" id="IPR027417">
    <property type="entry name" value="P-loop_NTPase"/>
</dbReference>
<dbReference type="InterPro" id="IPR011545">
    <property type="entry name" value="DEAD/DEAH_box_helicase_dom"/>
</dbReference>
<evidence type="ECO:0000256" key="8">
    <source>
        <dbReference type="ARBA" id="ARBA00023242"/>
    </source>
</evidence>
<evidence type="ECO:0000256" key="13">
    <source>
        <dbReference type="PROSITE-ProRule" id="PRU00552"/>
    </source>
</evidence>
<dbReference type="PROSITE" id="PS51195">
    <property type="entry name" value="Q_MOTIF"/>
    <property type="match status" value="1"/>
</dbReference>
<evidence type="ECO:0000259" key="16">
    <source>
        <dbReference type="PROSITE" id="PS51192"/>
    </source>
</evidence>
<dbReference type="Pfam" id="PF00271">
    <property type="entry name" value="Helicase_C"/>
    <property type="match status" value="1"/>
</dbReference>
<dbReference type="InterPro" id="IPR014001">
    <property type="entry name" value="Helicase_ATP-bd"/>
</dbReference>
<comment type="domain">
    <text evidence="14">The Q motif is unique to and characteristic of the DEAD box family of RNA helicases and controls ATP binding and hydrolysis.</text>
</comment>
<dbReference type="InterPro" id="IPR014014">
    <property type="entry name" value="RNA_helicase_DEAD_Q_motif"/>
</dbReference>
<evidence type="ECO:0000256" key="2">
    <source>
        <dbReference type="ARBA" id="ARBA00022553"/>
    </source>
</evidence>
<dbReference type="GO" id="GO:0005524">
    <property type="term" value="F:ATP binding"/>
    <property type="evidence" value="ECO:0007669"/>
    <property type="project" value="UniProtKB-UniRule"/>
</dbReference>
<name>W8BKI5_CERCA</name>
<dbReference type="OrthoDB" id="4310724at2759"/>
<reference evidence="19" key="2">
    <citation type="journal article" date="2014" name="BMC Genomics">
        <title>A genomic perspective to assessing quality of mass-reared SIT flies used in Mediterranean fruit fly (Ceratitis capitata) eradication in California.</title>
        <authorList>
            <person name="Calla B."/>
            <person name="Hall B."/>
            <person name="Hou S."/>
            <person name="Geib S.M."/>
        </authorList>
    </citation>
    <scope>NUCLEOTIDE SEQUENCE</scope>
</reference>
<dbReference type="CDD" id="cd18787">
    <property type="entry name" value="SF2_C_DEAD"/>
    <property type="match status" value="1"/>
</dbReference>
<dbReference type="AlphaFoldDB" id="W8BKI5"/>
<comment type="similarity">
    <text evidence="9">Belongs to the DEAD box helicase family. DDX24/MAK5 subfamily.</text>
</comment>
<evidence type="ECO:0000256" key="10">
    <source>
        <dbReference type="ARBA" id="ARBA00047984"/>
    </source>
</evidence>
<organism evidence="19">
    <name type="scientific">Ceratitis capitata</name>
    <name type="common">Mediterranean fruit fly</name>
    <name type="synonym">Tephritis capitata</name>
    <dbReference type="NCBI Taxonomy" id="7213"/>
    <lineage>
        <taxon>Eukaryota</taxon>
        <taxon>Metazoa</taxon>
        <taxon>Ecdysozoa</taxon>
        <taxon>Arthropoda</taxon>
        <taxon>Hexapoda</taxon>
        <taxon>Insecta</taxon>
        <taxon>Pterygota</taxon>
        <taxon>Neoptera</taxon>
        <taxon>Endopterygota</taxon>
        <taxon>Diptera</taxon>
        <taxon>Brachycera</taxon>
        <taxon>Muscomorpha</taxon>
        <taxon>Tephritoidea</taxon>
        <taxon>Tephritidae</taxon>
        <taxon>Ceratitis</taxon>
        <taxon>Ceratitis</taxon>
    </lineage>
</organism>
<dbReference type="KEGG" id="ccat:101455131"/>
<evidence type="ECO:0000259" key="18">
    <source>
        <dbReference type="PROSITE" id="PS51195"/>
    </source>
</evidence>
<evidence type="ECO:0000256" key="4">
    <source>
        <dbReference type="ARBA" id="ARBA00022801"/>
    </source>
</evidence>
<dbReference type="GO" id="GO:0016787">
    <property type="term" value="F:hydrolase activity"/>
    <property type="evidence" value="ECO:0007669"/>
    <property type="project" value="UniProtKB-KW"/>
</dbReference>
<evidence type="ECO:0000256" key="1">
    <source>
        <dbReference type="ARBA" id="ARBA00004123"/>
    </source>
</evidence>
<dbReference type="GO" id="GO:0003723">
    <property type="term" value="F:RNA binding"/>
    <property type="evidence" value="ECO:0007669"/>
    <property type="project" value="UniProtKB-UniRule"/>
</dbReference>
<comment type="subcellular location">
    <subcellularLocation>
        <location evidence="1">Nucleus</location>
    </subcellularLocation>
</comment>
<keyword evidence="5 14" id="KW-0347">Helicase</keyword>
<keyword evidence="6 14" id="KW-0067">ATP-binding</keyword>
<dbReference type="CDD" id="cd17946">
    <property type="entry name" value="DEADc_DDX24"/>
    <property type="match status" value="1"/>
</dbReference>
<dbReference type="Gene3D" id="3.40.50.300">
    <property type="entry name" value="P-loop containing nucleotide triphosphate hydrolases"/>
    <property type="match status" value="2"/>
</dbReference>
<keyword evidence="7 14" id="KW-0694">RNA-binding</keyword>
<feature type="compositionally biased region" description="Acidic residues" evidence="15">
    <location>
        <begin position="182"/>
        <end position="192"/>
    </location>
</feature>
<proteinExistence type="evidence at transcript level"/>
<feature type="compositionally biased region" description="Acidic residues" evidence="15">
    <location>
        <begin position="94"/>
        <end position="110"/>
    </location>
</feature>